<feature type="transmembrane region" description="Helical" evidence="1">
    <location>
        <begin position="200"/>
        <end position="230"/>
    </location>
</feature>
<evidence type="ECO:0008006" key="4">
    <source>
        <dbReference type="Google" id="ProtNLM"/>
    </source>
</evidence>
<keyword evidence="3" id="KW-1185">Reference proteome</keyword>
<dbReference type="EMBL" id="CP014504">
    <property type="protein sequence ID" value="AMQ01378.1"/>
    <property type="molecule type" value="Genomic_DNA"/>
</dbReference>
<dbReference type="OrthoDB" id="703085at2"/>
<feature type="transmembrane region" description="Helical" evidence="1">
    <location>
        <begin position="338"/>
        <end position="356"/>
    </location>
</feature>
<evidence type="ECO:0000313" key="3">
    <source>
        <dbReference type="Proteomes" id="UP000071561"/>
    </source>
</evidence>
<organism evidence="2 3">
    <name type="scientific">Pedobacter cryoconitis</name>
    <dbReference type="NCBI Taxonomy" id="188932"/>
    <lineage>
        <taxon>Bacteria</taxon>
        <taxon>Pseudomonadati</taxon>
        <taxon>Bacteroidota</taxon>
        <taxon>Sphingobacteriia</taxon>
        <taxon>Sphingobacteriales</taxon>
        <taxon>Sphingobacteriaceae</taxon>
        <taxon>Pedobacter</taxon>
    </lineage>
</organism>
<sequence length="423" mass="49155">MPESISNKNSFLDRTKYIGFLVLLYLYIYNPPFAFFPLLPLEIMTIPAVIYITIYSRWGKLFSNFKNELFVLLAIILFCFFRELGQPESVFFRANVFLLLQSIILPYYIITLYAHLKGRFNLIKETILLGIIAAFFTLILIISPGLDDIIRYTVLRTNEFSEFITFRSFGLSEGLTFAYGTAQGLIFALTLYYSKYNPRYLWFLPIILVSILFNARIGFVPVIFSLVYFVIIKFNVRFILIFFGVGFLLYFLVFQTDLFSEYAKTLEWAFDFFTQSSDFLTGNKSGSDGNTFDTLFGEMAVLPRDLGSWIIGTGENIFVSKSANSDIGYLIQLNYGGLTYLFILFSLIGVMMWRLRFLAKEYLWLILLFLFTIVLTNVKGIFIGIIPSFRLIMLIYCYLIIQYRNFDKEGDKQFNLIKFSGRS</sequence>
<proteinExistence type="predicted"/>
<dbReference type="AlphaFoldDB" id="A0A127VJD7"/>
<feature type="transmembrane region" description="Helical" evidence="1">
    <location>
        <begin position="90"/>
        <end position="114"/>
    </location>
</feature>
<feature type="transmembrane region" description="Helical" evidence="1">
    <location>
        <begin position="236"/>
        <end position="254"/>
    </location>
</feature>
<accession>A0A127VJD7</accession>
<dbReference type="KEGG" id="pcm:AY601_4540"/>
<dbReference type="Proteomes" id="UP000071561">
    <property type="component" value="Chromosome"/>
</dbReference>
<reference evidence="2 3" key="1">
    <citation type="submission" date="2016-03" db="EMBL/GenBank/DDBJ databases">
        <title>Complete genome sequence of Pedobacter cryoconitis PAMC 27485.</title>
        <authorList>
            <person name="Lee J."/>
            <person name="Kim O.-S."/>
        </authorList>
    </citation>
    <scope>NUCLEOTIDE SEQUENCE [LARGE SCALE GENOMIC DNA]</scope>
    <source>
        <strain evidence="2 3">PAMC 27485</strain>
    </source>
</reference>
<feature type="transmembrane region" description="Helical" evidence="1">
    <location>
        <begin position="126"/>
        <end position="146"/>
    </location>
</feature>
<feature type="transmembrane region" description="Helical" evidence="1">
    <location>
        <begin position="176"/>
        <end position="193"/>
    </location>
</feature>
<feature type="transmembrane region" description="Helical" evidence="1">
    <location>
        <begin position="362"/>
        <end position="386"/>
    </location>
</feature>
<dbReference type="RefSeq" id="WP_068405423.1">
    <property type="nucleotide sequence ID" value="NZ_CP014504.1"/>
</dbReference>
<name>A0A127VJD7_9SPHI</name>
<gene>
    <name evidence="2" type="ORF">AY601_4540</name>
</gene>
<keyword evidence="1" id="KW-1133">Transmembrane helix</keyword>
<dbReference type="PATRIC" id="fig|188932.3.peg.4708"/>
<protein>
    <recommendedName>
        <fullName evidence="4">O-antigen ligase-like membrane protein</fullName>
    </recommendedName>
</protein>
<evidence type="ECO:0000313" key="2">
    <source>
        <dbReference type="EMBL" id="AMQ01378.1"/>
    </source>
</evidence>
<feature type="transmembrane region" description="Helical" evidence="1">
    <location>
        <begin position="12"/>
        <end position="29"/>
    </location>
</feature>
<keyword evidence="1" id="KW-0472">Membrane</keyword>
<feature type="transmembrane region" description="Helical" evidence="1">
    <location>
        <begin position="67"/>
        <end position="84"/>
    </location>
</feature>
<evidence type="ECO:0000256" key="1">
    <source>
        <dbReference type="SAM" id="Phobius"/>
    </source>
</evidence>
<keyword evidence="1" id="KW-0812">Transmembrane</keyword>